<protein>
    <submittedName>
        <fullName evidence="1">Uncharacterized protein</fullName>
    </submittedName>
</protein>
<comment type="caution">
    <text evidence="1">The sequence shown here is derived from an EMBL/GenBank/DDBJ whole genome shotgun (WGS) entry which is preliminary data.</text>
</comment>
<gene>
    <name evidence="1" type="ORF">GEU84_000230</name>
</gene>
<sequence>MQQGATCAVRLIDRRTGRPHRLAGVPLTVFTRTPLETAAELLAGRNPAHWETRIEALITVQSR</sequence>
<organism evidence="1 2">
    <name type="scientific">Fertoeibacter niger</name>
    <dbReference type="NCBI Taxonomy" id="2656921"/>
    <lineage>
        <taxon>Bacteria</taxon>
        <taxon>Pseudomonadati</taxon>
        <taxon>Pseudomonadota</taxon>
        <taxon>Alphaproteobacteria</taxon>
        <taxon>Rhodobacterales</taxon>
        <taxon>Paracoccaceae</taxon>
        <taxon>Fertoeibacter</taxon>
    </lineage>
</organism>
<evidence type="ECO:0000313" key="2">
    <source>
        <dbReference type="Proteomes" id="UP000484076"/>
    </source>
</evidence>
<dbReference type="AlphaFoldDB" id="A0A8X8GYH8"/>
<reference evidence="1" key="1">
    <citation type="submission" date="2020-05" db="EMBL/GenBank/DDBJ databases">
        <title>Fertoebacter nigrum gen. nov., sp. nov., a new member of the family Rhodobacteraceae.</title>
        <authorList>
            <person name="Szuroczki S."/>
            <person name="Abbaszade G."/>
            <person name="Buni D."/>
            <person name="Schumann P."/>
            <person name="Toth E."/>
        </authorList>
    </citation>
    <scope>NUCLEOTIDE SEQUENCE</scope>
    <source>
        <strain evidence="1">RG-N-1a</strain>
    </source>
</reference>
<dbReference type="EMBL" id="WHUT02000001">
    <property type="protein sequence ID" value="NUB42797.1"/>
    <property type="molecule type" value="Genomic_DNA"/>
</dbReference>
<name>A0A8X8GYH8_9RHOB</name>
<dbReference type="Proteomes" id="UP000484076">
    <property type="component" value="Unassembled WGS sequence"/>
</dbReference>
<keyword evidence="2" id="KW-1185">Reference proteome</keyword>
<evidence type="ECO:0000313" key="1">
    <source>
        <dbReference type="EMBL" id="NUB42797.1"/>
    </source>
</evidence>
<accession>A0A8X8GYH8</accession>
<proteinExistence type="predicted"/>